<evidence type="ECO:0000313" key="1">
    <source>
        <dbReference type="EMBL" id="TDU62570.1"/>
    </source>
</evidence>
<keyword evidence="2" id="KW-1185">Reference proteome</keyword>
<dbReference type="Proteomes" id="UP000295662">
    <property type="component" value="Unassembled WGS sequence"/>
</dbReference>
<name>A0A4R7RJE9_9BACT</name>
<dbReference type="EMBL" id="SOCA01000018">
    <property type="protein sequence ID" value="TDU62570.1"/>
    <property type="molecule type" value="Genomic_DNA"/>
</dbReference>
<organism evidence="1 2">
    <name type="scientific">Prosthecobacter fusiformis</name>
    <dbReference type="NCBI Taxonomy" id="48464"/>
    <lineage>
        <taxon>Bacteria</taxon>
        <taxon>Pseudomonadati</taxon>
        <taxon>Verrucomicrobiota</taxon>
        <taxon>Verrucomicrobiia</taxon>
        <taxon>Verrucomicrobiales</taxon>
        <taxon>Verrucomicrobiaceae</taxon>
        <taxon>Prosthecobacter</taxon>
    </lineage>
</organism>
<proteinExistence type="predicted"/>
<evidence type="ECO:0000313" key="2">
    <source>
        <dbReference type="Proteomes" id="UP000295662"/>
    </source>
</evidence>
<sequence>MQRPLDGNAKALEMHFIQISPAYYLNVNQIQFFHYKYENGELHLMISGQGEKVFYGTIAETIYAQLQRMSFAFRN</sequence>
<dbReference type="AlphaFoldDB" id="A0A4R7RJE9"/>
<accession>A0A4R7RJE9</accession>
<reference evidence="1 2" key="1">
    <citation type="submission" date="2019-03" db="EMBL/GenBank/DDBJ databases">
        <title>Genomic Encyclopedia of Archaeal and Bacterial Type Strains, Phase II (KMG-II): from individual species to whole genera.</title>
        <authorList>
            <person name="Goeker M."/>
        </authorList>
    </citation>
    <scope>NUCLEOTIDE SEQUENCE [LARGE SCALE GENOMIC DNA]</scope>
    <source>
        <strain evidence="1 2">ATCC 25309</strain>
    </source>
</reference>
<gene>
    <name evidence="1" type="ORF">EI77_04613</name>
</gene>
<comment type="caution">
    <text evidence="1">The sequence shown here is derived from an EMBL/GenBank/DDBJ whole genome shotgun (WGS) entry which is preliminary data.</text>
</comment>
<protein>
    <submittedName>
        <fullName evidence="1">Uncharacterized protein</fullName>
    </submittedName>
</protein>